<dbReference type="EMBL" id="UOEI01000102">
    <property type="protein sequence ID" value="VAV93399.1"/>
    <property type="molecule type" value="Genomic_DNA"/>
</dbReference>
<evidence type="ECO:0000256" key="6">
    <source>
        <dbReference type="ARBA" id="ARBA00022840"/>
    </source>
</evidence>
<dbReference type="PANTHER" id="PTHR43555:SF1">
    <property type="entry name" value="PHOSPHORIBOSYLFORMYLGLYCINAMIDINE SYNTHASE SUBUNIT PURL"/>
    <property type="match status" value="1"/>
</dbReference>
<dbReference type="Pfam" id="PF18072">
    <property type="entry name" value="FGAR-AT_linker"/>
    <property type="match status" value="1"/>
</dbReference>
<keyword evidence="6" id="KW-0067">ATP-binding</keyword>
<dbReference type="InterPro" id="IPR010074">
    <property type="entry name" value="PRibForGlyAmidine_synth_PurL"/>
</dbReference>
<dbReference type="HAMAP" id="MF_00420">
    <property type="entry name" value="PurL_2"/>
    <property type="match status" value="1"/>
</dbReference>
<dbReference type="NCBIfam" id="NF002290">
    <property type="entry name" value="PRK01213.1"/>
    <property type="match status" value="1"/>
</dbReference>
<feature type="domain" description="PurM-like N-terminal" evidence="8">
    <location>
        <begin position="435"/>
        <end position="553"/>
    </location>
</feature>
<dbReference type="GO" id="GO:0006189">
    <property type="term" value="P:'de novo' IMP biosynthetic process"/>
    <property type="evidence" value="ECO:0007669"/>
    <property type="project" value="InterPro"/>
</dbReference>
<accession>A0A3B0RNB1</accession>
<keyword evidence="3" id="KW-0479">Metal-binding</keyword>
<protein>
    <submittedName>
        <fullName evidence="11">Phosphoribosylformylglycinamidine synthase, synthetase subunit</fullName>
        <ecNumber evidence="11">6.3.5.3</ecNumber>
    </submittedName>
</protein>
<keyword evidence="7" id="KW-0460">Magnesium</keyword>
<dbReference type="EC" id="6.3.5.3" evidence="11"/>
<dbReference type="PANTHER" id="PTHR43555">
    <property type="entry name" value="PHOSPHORIBOSYLFORMYLGLYCINAMIDINE SYNTHASE SUBUNIT PURL"/>
    <property type="match status" value="1"/>
</dbReference>
<proteinExistence type="inferred from homology"/>
<evidence type="ECO:0000259" key="9">
    <source>
        <dbReference type="Pfam" id="PF02769"/>
    </source>
</evidence>
<dbReference type="AlphaFoldDB" id="A0A3B0RNB1"/>
<dbReference type="Pfam" id="PF02769">
    <property type="entry name" value="AIRS_C"/>
    <property type="match status" value="2"/>
</dbReference>
<dbReference type="Gene3D" id="3.30.1330.10">
    <property type="entry name" value="PurM-like, N-terminal domain"/>
    <property type="match status" value="2"/>
</dbReference>
<keyword evidence="1" id="KW-0963">Cytoplasm</keyword>
<evidence type="ECO:0000256" key="3">
    <source>
        <dbReference type="ARBA" id="ARBA00022723"/>
    </source>
</evidence>
<dbReference type="InterPro" id="IPR010918">
    <property type="entry name" value="PurM-like_C_dom"/>
</dbReference>
<dbReference type="NCBIfam" id="TIGR01736">
    <property type="entry name" value="FGAM_synth_II"/>
    <property type="match status" value="1"/>
</dbReference>
<dbReference type="CDD" id="cd02204">
    <property type="entry name" value="PurL_repeat2"/>
    <property type="match status" value="1"/>
</dbReference>
<dbReference type="CDD" id="cd02203">
    <property type="entry name" value="PurL_repeat1"/>
    <property type="match status" value="1"/>
</dbReference>
<dbReference type="InterPro" id="IPR036676">
    <property type="entry name" value="PurM-like_C_sf"/>
</dbReference>
<feature type="domain" description="PurM-like N-terminal" evidence="8">
    <location>
        <begin position="70"/>
        <end position="184"/>
    </location>
</feature>
<feature type="domain" description="PurM-like C-terminal" evidence="9">
    <location>
        <begin position="198"/>
        <end position="351"/>
    </location>
</feature>
<dbReference type="InterPro" id="IPR016188">
    <property type="entry name" value="PurM-like_N"/>
</dbReference>
<evidence type="ECO:0000259" key="10">
    <source>
        <dbReference type="Pfam" id="PF18072"/>
    </source>
</evidence>
<dbReference type="GO" id="GO:0005524">
    <property type="term" value="F:ATP binding"/>
    <property type="evidence" value="ECO:0007669"/>
    <property type="project" value="UniProtKB-KW"/>
</dbReference>
<dbReference type="GO" id="GO:0004642">
    <property type="term" value="F:phosphoribosylformylglycinamidine synthase activity"/>
    <property type="evidence" value="ECO:0007669"/>
    <property type="project" value="UniProtKB-EC"/>
</dbReference>
<keyword evidence="5" id="KW-0658">Purine biosynthesis</keyword>
<evidence type="ECO:0000256" key="7">
    <source>
        <dbReference type="ARBA" id="ARBA00022842"/>
    </source>
</evidence>
<dbReference type="GO" id="GO:0046872">
    <property type="term" value="F:metal ion binding"/>
    <property type="evidence" value="ECO:0007669"/>
    <property type="project" value="UniProtKB-KW"/>
</dbReference>
<feature type="domain" description="Phosphoribosylformylglycinamidine synthase linker" evidence="10">
    <location>
        <begin position="9"/>
        <end position="49"/>
    </location>
</feature>
<dbReference type="SUPFAM" id="SSF56042">
    <property type="entry name" value="PurM C-terminal domain-like"/>
    <property type="match status" value="2"/>
</dbReference>
<dbReference type="InterPro" id="IPR041609">
    <property type="entry name" value="PurL_linker"/>
</dbReference>
<dbReference type="Pfam" id="PF00586">
    <property type="entry name" value="AIRS"/>
    <property type="match status" value="2"/>
</dbReference>
<evidence type="ECO:0000313" key="11">
    <source>
        <dbReference type="EMBL" id="VAV93399.1"/>
    </source>
</evidence>
<reference evidence="11" key="1">
    <citation type="submission" date="2018-06" db="EMBL/GenBank/DDBJ databases">
        <authorList>
            <person name="Zhirakovskaya E."/>
        </authorList>
    </citation>
    <scope>NUCLEOTIDE SEQUENCE</scope>
</reference>
<dbReference type="InterPro" id="IPR036921">
    <property type="entry name" value="PurM-like_N_sf"/>
</dbReference>
<evidence type="ECO:0000256" key="1">
    <source>
        <dbReference type="ARBA" id="ARBA00022490"/>
    </source>
</evidence>
<sequence>MTASEAPAHVQLGMTNDEYADVVNLLGREPRPAELAMYSVMWSEHCSYKSSRTHLGRFRSDQPWVVVGPGENAGVVDLGDGWLAALRIESHNHPSFVEPYQGAATGVGGILRDIFTMGARPIAVWDSIRFGPLDDPSNRYLFEGVISGIAGYGNAVGVPTLGGEVEFADRFSKNPMVNVMALGILRGDQLVLSAASGIGNVAVLLGNATGRDGIGGASILASASFEEGDEEKRPSVQVGDPFEEKKLIEVCLELYDKGLVVAIQDLGAAGISCATSETAGNGGMGMKVDLDSVHVREPGMTPGEILMSESQERMLAIVSPDQVDEVLAIAAKWEIDASTIGVVTQGPQLEVSSGGSLVAEVPAASLADEAPRYDRPAERPGYLDDLWASEPVVPDAIDVGEAIAVLLDDPALGDRSWISSQYDHMLFLNTVIEPGHDGSLLRIKGTHKAMAVSTDGDSLRTYLDPKRGAARIVFESALNVAVTGARPYALVDNLNFGNPEEPGVMWQFIESVDGMAWACEELDVPVVGGNVSFYNQTDGVDIYPTPVAGMLGFCDPMPKHPPRLDRATEGMAVWLVGPEARGDFAASAYDRILNDHLGGRPLDVDGDTARRVVAAAATLAYEIPVLHDVSLGGVAVALAEIAFASDVGFMVDGMTGSELFDETPLRFLAVASGNQLDTQVPRRRIGTIGGDRLDFGQAGSISLDRARRIWQDALPRRMR</sequence>
<dbReference type="FunFam" id="3.30.1330.10:FF:000004">
    <property type="entry name" value="Phosphoribosylformylglycinamidine synthase subunit PurL"/>
    <property type="match status" value="1"/>
</dbReference>
<feature type="domain" description="PurM-like C-terminal" evidence="9">
    <location>
        <begin position="569"/>
        <end position="662"/>
    </location>
</feature>
<evidence type="ECO:0000259" key="8">
    <source>
        <dbReference type="Pfam" id="PF00586"/>
    </source>
</evidence>
<dbReference type="Gene3D" id="3.90.650.10">
    <property type="entry name" value="PurM-like C-terminal domain"/>
    <property type="match status" value="2"/>
</dbReference>
<name>A0A3B0RNB1_9ZZZZ</name>
<organism evidence="11">
    <name type="scientific">hydrothermal vent metagenome</name>
    <dbReference type="NCBI Taxonomy" id="652676"/>
    <lineage>
        <taxon>unclassified sequences</taxon>
        <taxon>metagenomes</taxon>
        <taxon>ecological metagenomes</taxon>
    </lineage>
</organism>
<evidence type="ECO:0000256" key="2">
    <source>
        <dbReference type="ARBA" id="ARBA00022598"/>
    </source>
</evidence>
<evidence type="ECO:0000256" key="5">
    <source>
        <dbReference type="ARBA" id="ARBA00022755"/>
    </source>
</evidence>
<evidence type="ECO:0000256" key="4">
    <source>
        <dbReference type="ARBA" id="ARBA00022741"/>
    </source>
</evidence>
<gene>
    <name evidence="11" type="ORF">MNBD_ACTINO01-1763</name>
</gene>
<dbReference type="PIRSF" id="PIRSF001587">
    <property type="entry name" value="FGAM_synthase_II"/>
    <property type="match status" value="1"/>
</dbReference>
<keyword evidence="2 11" id="KW-0436">Ligase</keyword>
<keyword evidence="4" id="KW-0547">Nucleotide-binding</keyword>
<dbReference type="SUPFAM" id="SSF55326">
    <property type="entry name" value="PurM N-terminal domain-like"/>
    <property type="match status" value="2"/>
</dbReference>